<feature type="coiled-coil region" evidence="10">
    <location>
        <begin position="1333"/>
        <end position="1455"/>
    </location>
</feature>
<evidence type="ECO:0000256" key="5">
    <source>
        <dbReference type="ARBA" id="ARBA00022692"/>
    </source>
</evidence>
<feature type="region of interest" description="Disordered" evidence="11">
    <location>
        <begin position="1280"/>
        <end position="1313"/>
    </location>
</feature>
<feature type="compositionally biased region" description="Basic residues" evidence="11">
    <location>
        <begin position="1617"/>
        <end position="1631"/>
    </location>
</feature>
<keyword evidence="9" id="KW-0966">Cell projection</keyword>
<keyword evidence="8" id="KW-0206">Cytoskeleton</keyword>
<dbReference type="GO" id="GO:0060170">
    <property type="term" value="C:ciliary membrane"/>
    <property type="evidence" value="ECO:0007669"/>
    <property type="project" value="TreeGrafter"/>
</dbReference>
<evidence type="ECO:0000256" key="1">
    <source>
        <dbReference type="ARBA" id="ARBA00004120"/>
    </source>
</evidence>
<evidence type="ECO:0000256" key="4">
    <source>
        <dbReference type="ARBA" id="ARBA00022490"/>
    </source>
</evidence>
<dbReference type="GO" id="GO:0007224">
    <property type="term" value="P:smoothened signaling pathway"/>
    <property type="evidence" value="ECO:0007669"/>
    <property type="project" value="InterPro"/>
</dbReference>
<dbReference type="Proteomes" id="UP001209878">
    <property type="component" value="Unassembled WGS sequence"/>
</dbReference>
<feature type="region of interest" description="Disordered" evidence="11">
    <location>
        <begin position="1173"/>
        <end position="1192"/>
    </location>
</feature>
<dbReference type="PANTHER" id="PTHR16795:SF14">
    <property type="entry name" value="LIMBIN"/>
    <property type="match status" value="1"/>
</dbReference>
<accession>A0AAD9KI82</accession>
<name>A0AAD9KI82_RIDPI</name>
<keyword evidence="10" id="KW-0175">Coiled coil</keyword>
<evidence type="ECO:0000256" key="9">
    <source>
        <dbReference type="ARBA" id="ARBA00023273"/>
    </source>
</evidence>
<comment type="caution">
    <text evidence="13">The sequence shown here is derived from an EMBL/GenBank/DDBJ whole genome shotgun (WGS) entry which is preliminary data.</text>
</comment>
<feature type="signal peptide" evidence="12">
    <location>
        <begin position="1"/>
        <end position="18"/>
    </location>
</feature>
<comment type="subcellular location">
    <subcellularLocation>
        <location evidence="2">Cell membrane</location>
        <topology evidence="2">Single-pass membrane protein</topology>
    </subcellularLocation>
    <subcellularLocation>
        <location evidence="1">Cytoplasm</location>
        <location evidence="1">Cytoskeleton</location>
        <location evidence="1">Cilium basal body</location>
    </subcellularLocation>
</comment>
<keyword evidence="5" id="KW-0812">Transmembrane</keyword>
<evidence type="ECO:0000256" key="11">
    <source>
        <dbReference type="SAM" id="MobiDB-lite"/>
    </source>
</evidence>
<evidence type="ECO:0000256" key="8">
    <source>
        <dbReference type="ARBA" id="ARBA00023212"/>
    </source>
</evidence>
<feature type="region of interest" description="Disordered" evidence="11">
    <location>
        <begin position="1562"/>
        <end position="1591"/>
    </location>
</feature>
<feature type="compositionally biased region" description="Basic residues" evidence="11">
    <location>
        <begin position="1289"/>
        <end position="1298"/>
    </location>
</feature>
<organism evidence="13 14">
    <name type="scientific">Ridgeia piscesae</name>
    <name type="common">Tubeworm</name>
    <dbReference type="NCBI Taxonomy" id="27915"/>
    <lineage>
        <taxon>Eukaryota</taxon>
        <taxon>Metazoa</taxon>
        <taxon>Spiralia</taxon>
        <taxon>Lophotrochozoa</taxon>
        <taxon>Annelida</taxon>
        <taxon>Polychaeta</taxon>
        <taxon>Sedentaria</taxon>
        <taxon>Canalipalpata</taxon>
        <taxon>Sabellida</taxon>
        <taxon>Siboglinidae</taxon>
        <taxon>Ridgeia</taxon>
    </lineage>
</organism>
<evidence type="ECO:0000256" key="10">
    <source>
        <dbReference type="SAM" id="Coils"/>
    </source>
</evidence>
<evidence type="ECO:0000313" key="13">
    <source>
        <dbReference type="EMBL" id="KAK2171013.1"/>
    </source>
</evidence>
<evidence type="ECO:0000256" key="2">
    <source>
        <dbReference type="ARBA" id="ARBA00004162"/>
    </source>
</evidence>
<keyword evidence="12" id="KW-0732">Signal</keyword>
<evidence type="ECO:0000256" key="3">
    <source>
        <dbReference type="ARBA" id="ARBA00022475"/>
    </source>
</evidence>
<evidence type="ECO:0000256" key="12">
    <source>
        <dbReference type="SAM" id="SignalP"/>
    </source>
</evidence>
<protein>
    <submittedName>
        <fullName evidence="13">Uncharacterized protein</fullName>
    </submittedName>
</protein>
<feature type="chain" id="PRO_5042030516" evidence="12">
    <location>
        <begin position="19"/>
        <end position="1707"/>
    </location>
</feature>
<keyword evidence="4" id="KW-0963">Cytoplasm</keyword>
<feature type="compositionally biased region" description="Basic and acidic residues" evidence="11">
    <location>
        <begin position="1605"/>
        <end position="1616"/>
    </location>
</feature>
<gene>
    <name evidence="13" type="ORF">NP493_1114g00036</name>
</gene>
<dbReference type="EMBL" id="JAODUO010001113">
    <property type="protein sequence ID" value="KAK2171013.1"/>
    <property type="molecule type" value="Genomic_DNA"/>
</dbReference>
<dbReference type="InterPro" id="IPR026501">
    <property type="entry name" value="Limbin/EVC"/>
</dbReference>
<dbReference type="InterPro" id="IPR022076">
    <property type="entry name" value="Limbin"/>
</dbReference>
<dbReference type="GO" id="GO:0098797">
    <property type="term" value="C:plasma membrane protein complex"/>
    <property type="evidence" value="ECO:0007669"/>
    <property type="project" value="TreeGrafter"/>
</dbReference>
<keyword evidence="3" id="KW-1003">Cell membrane</keyword>
<feature type="region of interest" description="Disordered" evidence="11">
    <location>
        <begin position="1605"/>
        <end position="1707"/>
    </location>
</feature>
<dbReference type="PANTHER" id="PTHR16795">
    <property type="entry name" value="LIMBIN/ELLIS-VAN CREVELD PROTEIN"/>
    <property type="match status" value="1"/>
</dbReference>
<feature type="coiled-coil region" evidence="10">
    <location>
        <begin position="1029"/>
        <end position="1125"/>
    </location>
</feature>
<reference evidence="13" key="1">
    <citation type="journal article" date="2023" name="Mol. Biol. Evol.">
        <title>Third-Generation Sequencing Reveals the Adaptive Role of the Epigenome in Three Deep-Sea Polychaetes.</title>
        <authorList>
            <person name="Perez M."/>
            <person name="Aroh O."/>
            <person name="Sun Y."/>
            <person name="Lan Y."/>
            <person name="Juniper S.K."/>
            <person name="Young C.R."/>
            <person name="Angers B."/>
            <person name="Qian P.Y."/>
        </authorList>
    </citation>
    <scope>NUCLEOTIDE SEQUENCE</scope>
    <source>
        <strain evidence="13">R07B-5</strain>
    </source>
</reference>
<keyword evidence="14" id="KW-1185">Reference proteome</keyword>
<keyword evidence="6" id="KW-1133">Transmembrane helix</keyword>
<dbReference type="Pfam" id="PF12297">
    <property type="entry name" value="EVC2_like"/>
    <property type="match status" value="1"/>
</dbReference>
<sequence>MIVLDLCALLTLVCSVESLLINDFTGTVSTPNNDNTAYEDETFDVSLDLKFEYMSSDQSVNVQLRLPYSSPENSVSCDQMMTGESQNCRSTTTADVYATVDPSTVTVTIGSNLVASSDPPGVNVISDGAIPQALVNVNFGLVHSTVDHSPDLTDVIAITIKVKIKPGFTIITHLFDAIATTGTERNETSVEVRMRGPFLQIVTQLEQPPYDDVEAGQRLYYSIRIDHLSGSTEDAIDGVFKVVFESTNEAPLVNDEQAFYYLSSDPTNRVLFDGNTLFTGFTLKTPFTSADYIVIHFRRNVTLELELEKDLKVTARVDYKNPSGTTYVRSVDHTTGTKPTNFTSFSNDAILGPEFPVGKMIIMRKSFLMPKGTLKNFQIFAQFKSDVLPTIPLLFESGYSEISLPSYIQVANEKTAFFGRDFDVTTLWQYRRRRSAEGNRHKRAAPVVMSVTVPFGDITNPVNGGNPGAVLTVLLRFPVDVNTTGGAMAAEVGIRYNGLKKYMLSGAAVVQRPELVIEKTVEMVDSVTIPNIVQFNVTVSHTGVSSGPAHNVLVHDGSRQFSVYWGIKSVGLTIGDPNLQIVDEKMMTLTRTRLDGTHELFFSYRAKPAQGVELPAGNTYYNATVTYTSGPKPDTGHMFGPDAGTCCIKRVDFIVDDVLTNYGYTVLSLVCGVIIGAIIIVLLLFILYQCECYTLGSTTYTNTESVSKREYERVQVKTYGQGLITEPQGVTRSGHVKTIKDLSEGSTEESIVGILTSNNKTQTNRKLDNQDTVDTVRTDEDIEKKRKTATIDSTVGLIHNLQKNGDITKQTEDKCVTTFRRKVREQDKELDSQFGQDMEGLFKSFSAKNKEKMADLLEKHKEEDDALKETTAGLPLKEQKEMKELLAKQHEMEQNDLVHRLKLEQDEEVEKLRKEYAIRKRIGIKGLQQEVLEDVKTIGKLGPEQCDWLMKEHFKNQANVEKIFDDEISRQRMILQEKLAKRRLLAEANDMEEVSRETILNKMANQTVNIIEKSKKSHNLSAAESNLLIERMTEQMVSTKEKFDKERRLQEMSLHARLSERKKKRLADLSKKQEQEVKELEKKQRAQQTQMFDPLAQLEEKQRLISNQRAEHVEIENEIDTENADELRKLRDDIMQKTKEELVQEKQSIVDRVKQNGMSEDQLDKILSKHDSDLKKLSHQQEEAKQQQQENFKKKLEENRKEWLRQREQEKEEQVALREHEENIVRSLLGNQVAMSEEERNRILQEHEKQMVKLENSLTLNKLQQKRMLEERLSRKRAQKLEALERKQLKDRKKKKKKAGDDDSDEDDKEMEMLQKHSEQRLAILQGEDSVPEDDIEEIREEMLKERANALKEQEVQLGAMLAQLQMDKAKEMAKIEEQQKAIHNLKSNLMDDLNDKGILSDPQCQKVIEMHQKEQEKLNKKLDSQRSKQEKVLKKRLQERLKQKEEMLAQLHEQQLKEELAACASNTAARLRRAAIKTRHMVEMEQFRNRIELEINQTLEEMKRQNDVRRLQERQEQEMQFINGLVRLGKFHRSELDRVIEMLFPNKSEEEHKALMEKLCEGYKSPPPTPEASECEDVSGRRQLSRQDSSLVVRVKSATYRRTSLESDQLRDVHSGKRKKKSTLHRRRLPKPPPGVGNEMQDDFYPEGPLQPRPDPVGRSYSPDIREEGGNYNRVPPSRLAPLTKTPKKKHPKRSSVMFEEEDDDF</sequence>
<evidence type="ECO:0000256" key="6">
    <source>
        <dbReference type="ARBA" id="ARBA00022989"/>
    </source>
</evidence>
<evidence type="ECO:0000313" key="14">
    <source>
        <dbReference type="Proteomes" id="UP001209878"/>
    </source>
</evidence>
<keyword evidence="7" id="KW-0472">Membrane</keyword>
<evidence type="ECO:0000256" key="7">
    <source>
        <dbReference type="ARBA" id="ARBA00023136"/>
    </source>
</evidence>
<proteinExistence type="predicted"/>
<feature type="coiled-coil region" evidence="10">
    <location>
        <begin position="850"/>
        <end position="896"/>
    </location>
</feature>